<dbReference type="RefSeq" id="WP_064829928.1">
    <property type="nucleotide sequence ID" value="NZ_CP013532.1"/>
</dbReference>
<dbReference type="Proteomes" id="UP000540266">
    <property type="component" value="Chromosome"/>
</dbReference>
<feature type="signal peptide" evidence="1">
    <location>
        <begin position="1"/>
        <end position="18"/>
    </location>
</feature>
<feature type="chain" id="PRO_5044554063" evidence="1">
    <location>
        <begin position="19"/>
        <end position="302"/>
    </location>
</feature>
<dbReference type="InterPro" id="IPR029045">
    <property type="entry name" value="ClpP/crotonase-like_dom_sf"/>
</dbReference>
<evidence type="ECO:0000256" key="1">
    <source>
        <dbReference type="SAM" id="SignalP"/>
    </source>
</evidence>
<proteinExistence type="predicted"/>
<accession>A0A192T7A6</accession>
<keyword evidence="1" id="KW-0732">Signal</keyword>
<evidence type="ECO:0000313" key="4">
    <source>
        <dbReference type="Proteomes" id="UP000078551"/>
    </source>
</evidence>
<dbReference type="Proteomes" id="UP000078551">
    <property type="component" value="Chromosome"/>
</dbReference>
<evidence type="ECO:0000313" key="2">
    <source>
        <dbReference type="EMBL" id="ANL84556.1"/>
    </source>
</evidence>
<dbReference type="EMBL" id="CP064931">
    <property type="protein sequence ID" value="QPK07007.1"/>
    <property type="molecule type" value="Genomic_DNA"/>
</dbReference>
<dbReference type="Gene3D" id="3.90.226.10">
    <property type="entry name" value="2-enoyl-CoA Hydratase, Chain A, domain 1"/>
    <property type="match status" value="1"/>
</dbReference>
<dbReference type="GeneID" id="45957149"/>
<organism evidence="3 5">
    <name type="scientific">Rhizobium phaseoli</name>
    <dbReference type="NCBI Taxonomy" id="396"/>
    <lineage>
        <taxon>Bacteria</taxon>
        <taxon>Pseudomonadati</taxon>
        <taxon>Pseudomonadota</taxon>
        <taxon>Alphaproteobacteria</taxon>
        <taxon>Hyphomicrobiales</taxon>
        <taxon>Rhizobiaceae</taxon>
        <taxon>Rhizobium/Agrobacterium group</taxon>
        <taxon>Rhizobium</taxon>
    </lineage>
</organism>
<evidence type="ECO:0000313" key="5">
    <source>
        <dbReference type="Proteomes" id="UP000540266"/>
    </source>
</evidence>
<gene>
    <name evidence="2" type="ORF">AMC81_CH01771</name>
    <name evidence="3" type="ORF">HER27_010825</name>
</gene>
<reference evidence="3 5" key="2">
    <citation type="submission" date="2020-11" db="EMBL/GenBank/DDBJ databases">
        <title>Indigenous Rhizobia Nodulating Common beans in Western Kenya.</title>
        <authorList>
            <person name="Wekesa C.S."/>
            <person name="Oelmueller R."/>
            <person name="Furch A.C."/>
        </authorList>
    </citation>
    <scope>NUCLEOTIDE SEQUENCE [LARGE SCALE GENOMIC DNA]</scope>
    <source>
        <strain evidence="5">BS3</strain>
        <strain evidence="3">S3</strain>
    </source>
</reference>
<evidence type="ECO:0000313" key="3">
    <source>
        <dbReference type="EMBL" id="QPK07007.1"/>
    </source>
</evidence>
<name>A0A192T7A6_9HYPH</name>
<reference evidence="2 4" key="1">
    <citation type="submission" date="2015-11" db="EMBL/GenBank/DDBJ databases">
        <title>The limits of bacterial species coexistence and the symbiotic plasmid transference in sympatric Rhizobium populations.</title>
        <authorList>
            <person name="Perez-Carrascal O.M."/>
            <person name="VanInsberghe D."/>
            <person name="Juarez S."/>
            <person name="Polz M.F."/>
            <person name="Vinuesa P."/>
            <person name="Gonzalez V."/>
        </authorList>
    </citation>
    <scope>NUCLEOTIDE SEQUENCE [LARGE SCALE GENOMIC DNA]</scope>
    <source>
        <strain evidence="2 4">N771</strain>
    </source>
</reference>
<dbReference type="SUPFAM" id="SSF52096">
    <property type="entry name" value="ClpP/crotonase"/>
    <property type="match status" value="1"/>
</dbReference>
<dbReference type="STRING" id="396.AMC85_CH01836"/>
<protein>
    <submittedName>
        <fullName evidence="2">Peptidase S14 family protein</fullName>
    </submittedName>
</protein>
<dbReference type="AlphaFoldDB" id="A0A192T7A6"/>
<sequence>MRHIVAGLLFLCAFPLSAAEITREPLEGDTDLISVTGVLNDGDEIVFRNLAAASSKALVFLNSEGGDLKAGIEIGRAIRLRGFATATPPGTLCASACALTWLAGSQRFLQPESNIGFHAAYRVVDGKASESGVANALVGAYLNQLGLSDTAIAYVTSAPPEGIAWLTAAKAQAVGITYDAIDEDGPDPASEAGKTFPHDPMAAVTAFYSALAAADGETASALVIPEKRGQGPFNEASIHAFFGAMSQPLKLTGTTLRGSDDVRVSYEYVTNEGRRCKGRADVQTTYVFGKTLVSRIKALDGC</sequence>
<dbReference type="EMBL" id="CP013568">
    <property type="protein sequence ID" value="ANL84556.1"/>
    <property type="molecule type" value="Genomic_DNA"/>
</dbReference>
<keyword evidence="4" id="KW-1185">Reference proteome</keyword>